<evidence type="ECO:0000313" key="1">
    <source>
        <dbReference type="EMBL" id="MDV6375298.1"/>
    </source>
</evidence>
<evidence type="ECO:0000313" key="2">
    <source>
        <dbReference type="Proteomes" id="UP001276150"/>
    </source>
</evidence>
<organism evidence="1 2">
    <name type="scientific">Deinococcus arenicola</name>
    <dbReference type="NCBI Taxonomy" id="2994950"/>
    <lineage>
        <taxon>Bacteria</taxon>
        <taxon>Thermotogati</taxon>
        <taxon>Deinococcota</taxon>
        <taxon>Deinococci</taxon>
        <taxon>Deinococcales</taxon>
        <taxon>Deinococcaceae</taxon>
        <taxon>Deinococcus</taxon>
    </lineage>
</organism>
<proteinExistence type="predicted"/>
<protein>
    <submittedName>
        <fullName evidence="1">Uncharacterized protein</fullName>
    </submittedName>
</protein>
<dbReference type="RefSeq" id="WP_317640632.1">
    <property type="nucleotide sequence ID" value="NZ_JAPMIV010000023.1"/>
</dbReference>
<dbReference type="Proteomes" id="UP001276150">
    <property type="component" value="Unassembled WGS sequence"/>
</dbReference>
<comment type="caution">
    <text evidence="1">The sequence shown here is derived from an EMBL/GenBank/DDBJ whole genome shotgun (WGS) entry which is preliminary data.</text>
</comment>
<dbReference type="EMBL" id="JAPMIV010000023">
    <property type="protein sequence ID" value="MDV6375298.1"/>
    <property type="molecule type" value="Genomic_DNA"/>
</dbReference>
<reference evidence="1 2" key="1">
    <citation type="submission" date="2022-11" db="EMBL/GenBank/DDBJ databases">
        <title>Deinococcus ZS9-10, Low Temperature and Draught-tolerating, UV-resistant Bacteria from Continental Antarctica.</title>
        <authorList>
            <person name="Cheng L."/>
        </authorList>
    </citation>
    <scope>NUCLEOTIDE SEQUENCE [LARGE SCALE GENOMIC DNA]</scope>
    <source>
        <strain evidence="1 2">ZS9-10</strain>
    </source>
</reference>
<accession>A0ABU4DSD2</accession>
<name>A0ABU4DSD2_9DEIO</name>
<keyword evidence="2" id="KW-1185">Reference proteome</keyword>
<gene>
    <name evidence="1" type="ORF">ORD21_11930</name>
</gene>
<sequence length="88" mass="9466">MARDAAKRPDLGDKSGKIRPVHGKAWTGTLFYSKADNVMIYDMSDGQVFITCGFDQKGVKGRSMQGVAFYQKGEKAESEDAGACAATP</sequence>